<reference evidence="2 3" key="1">
    <citation type="submission" date="2019-10" db="EMBL/GenBank/DDBJ databases">
        <title>Comparative genomics of sulfur disproportionating microorganisms.</title>
        <authorList>
            <person name="Ward L.M."/>
            <person name="Bertran E."/>
            <person name="Johnston D."/>
        </authorList>
    </citation>
    <scope>NUCLEOTIDE SEQUENCE [LARGE SCALE GENOMIC DNA]</scope>
    <source>
        <strain evidence="2 3">DSM 14055</strain>
    </source>
</reference>
<evidence type="ECO:0000313" key="2">
    <source>
        <dbReference type="EMBL" id="MQL52563.1"/>
    </source>
</evidence>
<dbReference type="EMBL" id="WHYR01000024">
    <property type="protein sequence ID" value="MQL52563.1"/>
    <property type="molecule type" value="Genomic_DNA"/>
</dbReference>
<dbReference type="Gene3D" id="3.40.50.300">
    <property type="entry name" value="P-loop containing nucleotide triphosphate hydrolases"/>
    <property type="match status" value="1"/>
</dbReference>
<sequence length="484" mass="53849">MNKTPFIDGDALERMILLTSGLILYKQIARDPVVQALQSLLESLVSSGPSAREVCERYHHFCALALECRWPDHLLDLILDSDNSFSRRVGAAGPENVDRRIMALAARDLSILQELSQINAGQLKQVAAGIFSSTGAPYDPLAPENWPGWEEMPGYLEPVPAVDPGNPDAVRENLSGAGTCNGRDAGAARWLALCRRRVKMALLRSRNWGGAVDELARYYHRVGWGVFSRYVAFRWQKSPGGGGVLAGIASPDPVRLEELIGLDREKKVILENTEHFLTGLPANNMILYGDRGTGKSSTVKALLNAFACRGLRLVEMAKADLGDFPLLTRQLANQTQKFIIFVDDLSFDETEPEYRALKPVLEGGLEVRPGNVLIYATSNRRHLVKESFSERQGDEVHARDSMEEKLALADRFGITVTFPAPDQEGYLRIVEGLAEQRGLEIDRDELRKMALHWEMWHNGRSGRTARQFVDYLAARRAGMSRANP</sequence>
<comment type="caution">
    <text evidence="2">The sequence shown here is derived from an EMBL/GenBank/DDBJ whole genome shotgun (WGS) entry which is preliminary data.</text>
</comment>
<dbReference type="RefSeq" id="WP_152946807.1">
    <property type="nucleotide sequence ID" value="NZ_WHYR01000024.1"/>
</dbReference>
<keyword evidence="3" id="KW-1185">Reference proteome</keyword>
<protein>
    <submittedName>
        <fullName evidence="2">DUF815 domain-containing protein</fullName>
    </submittedName>
</protein>
<dbReference type="Proteomes" id="UP000441717">
    <property type="component" value="Unassembled WGS sequence"/>
</dbReference>
<evidence type="ECO:0000313" key="3">
    <source>
        <dbReference type="Proteomes" id="UP000441717"/>
    </source>
</evidence>
<accession>A0A6N7ISN1</accession>
<dbReference type="AlphaFoldDB" id="A0A6N7ISN1"/>
<dbReference type="SUPFAM" id="SSF52540">
    <property type="entry name" value="P-loop containing nucleoside triphosphate hydrolases"/>
    <property type="match status" value="1"/>
</dbReference>
<proteinExistence type="predicted"/>
<organism evidence="2 3">
    <name type="scientific">Desulfofundulus thermobenzoicus</name>
    <dbReference type="NCBI Taxonomy" id="29376"/>
    <lineage>
        <taxon>Bacteria</taxon>
        <taxon>Bacillati</taxon>
        <taxon>Bacillota</taxon>
        <taxon>Clostridia</taxon>
        <taxon>Eubacteriales</taxon>
        <taxon>Peptococcaceae</taxon>
        <taxon>Desulfofundulus</taxon>
    </lineage>
</organism>
<dbReference type="Pfam" id="PF05673">
    <property type="entry name" value="DUF815"/>
    <property type="match status" value="1"/>
</dbReference>
<name>A0A6N7ISN1_9FIRM</name>
<dbReference type="InterPro" id="IPR003593">
    <property type="entry name" value="AAA+_ATPase"/>
</dbReference>
<dbReference type="CDD" id="cd00009">
    <property type="entry name" value="AAA"/>
    <property type="match status" value="1"/>
</dbReference>
<dbReference type="InterPro" id="IPR027417">
    <property type="entry name" value="P-loop_NTPase"/>
</dbReference>
<dbReference type="PANTHER" id="PTHR42935:SF1">
    <property type="entry name" value="SLR0930 PROTEIN"/>
    <property type="match status" value="1"/>
</dbReference>
<dbReference type="PANTHER" id="PTHR42935">
    <property type="entry name" value="SLR0930 PROTEIN"/>
    <property type="match status" value="1"/>
</dbReference>
<evidence type="ECO:0000259" key="1">
    <source>
        <dbReference type="SMART" id="SM00382"/>
    </source>
</evidence>
<gene>
    <name evidence="2" type="ORF">GFC01_09875</name>
</gene>
<feature type="domain" description="AAA+ ATPase" evidence="1">
    <location>
        <begin position="281"/>
        <end position="422"/>
    </location>
</feature>
<dbReference type="InterPro" id="IPR008533">
    <property type="entry name" value="DUF815"/>
</dbReference>
<dbReference type="SMART" id="SM00382">
    <property type="entry name" value="AAA"/>
    <property type="match status" value="1"/>
</dbReference>
<dbReference type="OrthoDB" id="9812140at2"/>